<sequence>MMSCRKLGKYLKQQQGRLYIIRRCVVMLICWRD</sequence>
<reference evidence="8" key="1">
    <citation type="submission" date="2022-08" db="EMBL/GenBank/DDBJ databases">
        <authorList>
            <person name="Gutierrez-Valencia J."/>
        </authorList>
    </citation>
    <scope>NUCLEOTIDE SEQUENCE</scope>
</reference>
<dbReference type="EMBL" id="CAMGYJ010000007">
    <property type="protein sequence ID" value="CAI0451147.1"/>
    <property type="molecule type" value="Genomic_DNA"/>
</dbReference>
<dbReference type="PANTHER" id="PTHR47855:SF3">
    <property type="entry name" value="SMALL POLYPEPTIDE DEVIL 1-RELATED"/>
    <property type="match status" value="1"/>
</dbReference>
<dbReference type="GO" id="GO:0008285">
    <property type="term" value="P:negative regulation of cell population proliferation"/>
    <property type="evidence" value="ECO:0007669"/>
    <property type="project" value="InterPro"/>
</dbReference>
<evidence type="ECO:0000256" key="6">
    <source>
        <dbReference type="ARBA" id="ARBA00023136"/>
    </source>
</evidence>
<organism evidence="8 9">
    <name type="scientific">Linum tenue</name>
    <dbReference type="NCBI Taxonomy" id="586396"/>
    <lineage>
        <taxon>Eukaryota</taxon>
        <taxon>Viridiplantae</taxon>
        <taxon>Streptophyta</taxon>
        <taxon>Embryophyta</taxon>
        <taxon>Tracheophyta</taxon>
        <taxon>Spermatophyta</taxon>
        <taxon>Magnoliopsida</taxon>
        <taxon>eudicotyledons</taxon>
        <taxon>Gunneridae</taxon>
        <taxon>Pentapetalae</taxon>
        <taxon>rosids</taxon>
        <taxon>fabids</taxon>
        <taxon>Malpighiales</taxon>
        <taxon>Linaceae</taxon>
        <taxon>Linum</taxon>
    </lineage>
</organism>
<dbReference type="Pfam" id="PF08137">
    <property type="entry name" value="DVL"/>
    <property type="match status" value="1"/>
</dbReference>
<keyword evidence="6" id="KW-0472">Membrane</keyword>
<gene>
    <name evidence="8" type="ORF">LITE_LOCUS30765</name>
</gene>
<protein>
    <submittedName>
        <fullName evidence="8">Uncharacterized protein</fullName>
    </submittedName>
</protein>
<dbReference type="PANTHER" id="PTHR47855">
    <property type="entry name" value="OS01G0525701 PROTEIN"/>
    <property type="match status" value="1"/>
</dbReference>
<proteinExistence type="inferred from homology"/>
<dbReference type="AlphaFoldDB" id="A0AAV0MXW4"/>
<evidence type="ECO:0000313" key="8">
    <source>
        <dbReference type="EMBL" id="CAI0451147.1"/>
    </source>
</evidence>
<dbReference type="InterPro" id="IPR052153">
    <property type="entry name" value="DVL/RTFL_small_peptides"/>
</dbReference>
<evidence type="ECO:0000313" key="9">
    <source>
        <dbReference type="Proteomes" id="UP001154282"/>
    </source>
</evidence>
<comment type="caution">
    <text evidence="8">The sequence shown here is derived from an EMBL/GenBank/DDBJ whole genome shotgun (WGS) entry which is preliminary data.</text>
</comment>
<name>A0AAV0MXW4_9ROSI</name>
<keyword evidence="2" id="KW-0217">Developmental protein</keyword>
<dbReference type="Proteomes" id="UP001154282">
    <property type="component" value="Unassembled WGS sequence"/>
</dbReference>
<evidence type="ECO:0000256" key="4">
    <source>
        <dbReference type="ARBA" id="ARBA00022692"/>
    </source>
</evidence>
<dbReference type="GO" id="GO:0048367">
    <property type="term" value="P:shoot system development"/>
    <property type="evidence" value="ECO:0007669"/>
    <property type="project" value="UniProtKB-ARBA"/>
</dbReference>
<dbReference type="InterPro" id="IPR012552">
    <property type="entry name" value="DVL"/>
</dbReference>
<keyword evidence="3" id="KW-1003">Cell membrane</keyword>
<comment type="similarity">
    <text evidence="7">Belongs to the DVL/RTFL small polypeptides family.</text>
</comment>
<evidence type="ECO:0000256" key="7">
    <source>
        <dbReference type="ARBA" id="ARBA00024340"/>
    </source>
</evidence>
<evidence type="ECO:0000256" key="2">
    <source>
        <dbReference type="ARBA" id="ARBA00022473"/>
    </source>
</evidence>
<dbReference type="GO" id="GO:0005886">
    <property type="term" value="C:plasma membrane"/>
    <property type="evidence" value="ECO:0007669"/>
    <property type="project" value="UniProtKB-SubCell"/>
</dbReference>
<keyword evidence="5" id="KW-1133">Transmembrane helix</keyword>
<comment type="subcellular location">
    <subcellularLocation>
        <location evidence="1">Cell membrane</location>
        <topology evidence="1">Single-pass membrane protein</topology>
    </subcellularLocation>
</comment>
<evidence type="ECO:0000256" key="5">
    <source>
        <dbReference type="ARBA" id="ARBA00022989"/>
    </source>
</evidence>
<evidence type="ECO:0000256" key="1">
    <source>
        <dbReference type="ARBA" id="ARBA00004162"/>
    </source>
</evidence>
<accession>A0AAV0MXW4</accession>
<keyword evidence="9" id="KW-1185">Reference proteome</keyword>
<evidence type="ECO:0000256" key="3">
    <source>
        <dbReference type="ARBA" id="ARBA00022475"/>
    </source>
</evidence>
<keyword evidence="4" id="KW-0812">Transmembrane</keyword>